<protein>
    <submittedName>
        <fullName evidence="2">Lysine exporter protein LysE/YggA</fullName>
    </submittedName>
</protein>
<gene>
    <name evidence="2" type="ORF">AVDCRST_MAG51-1590</name>
</gene>
<accession>A0A6J4PIR7</accession>
<dbReference type="EMBL" id="CADCUX010000339">
    <property type="protein sequence ID" value="CAA9413957.1"/>
    <property type="molecule type" value="Genomic_DNA"/>
</dbReference>
<name>A0A6J4PIR7_9BURK</name>
<sequence>AGLAAAASLHRRRLAAEPHARARRPLHRHALAALGSESRRGGRPRHHGRLLRPCLRRGTRRGRPARHVGNGVRGTEVAGSCLPAVGGLPLVGQQGARRRAGPASHRALRTAGHPGGGVPGRLLDQRAQPQGRNLLSGLRAPVHRAGRARQDPGLPAARRPVQHQQRAGQQRLGRGCRLDGAPPGGAARHALARSRRRCHVHRVRPEAGAVRQSVPL</sequence>
<dbReference type="AlphaFoldDB" id="A0A6J4PIR7"/>
<evidence type="ECO:0000313" key="2">
    <source>
        <dbReference type="EMBL" id="CAA9413957.1"/>
    </source>
</evidence>
<evidence type="ECO:0000256" key="1">
    <source>
        <dbReference type="SAM" id="MobiDB-lite"/>
    </source>
</evidence>
<feature type="non-terminal residue" evidence="2">
    <location>
        <position position="1"/>
    </location>
</feature>
<organism evidence="2">
    <name type="scientific">uncultured Ramlibacter sp</name>
    <dbReference type="NCBI Taxonomy" id="260755"/>
    <lineage>
        <taxon>Bacteria</taxon>
        <taxon>Pseudomonadati</taxon>
        <taxon>Pseudomonadota</taxon>
        <taxon>Betaproteobacteria</taxon>
        <taxon>Burkholderiales</taxon>
        <taxon>Comamonadaceae</taxon>
        <taxon>Ramlibacter</taxon>
        <taxon>environmental samples</taxon>
    </lineage>
</organism>
<reference evidence="2" key="1">
    <citation type="submission" date="2020-02" db="EMBL/GenBank/DDBJ databases">
        <authorList>
            <person name="Meier V. D."/>
        </authorList>
    </citation>
    <scope>NUCLEOTIDE SEQUENCE</scope>
    <source>
        <strain evidence="2">AVDCRST_MAG51</strain>
    </source>
</reference>
<feature type="region of interest" description="Disordered" evidence="1">
    <location>
        <begin position="144"/>
        <end position="187"/>
    </location>
</feature>
<proteinExistence type="predicted"/>
<feature type="non-terminal residue" evidence="2">
    <location>
        <position position="216"/>
    </location>
</feature>
<feature type="compositionally biased region" description="Low complexity" evidence="1">
    <location>
        <begin position="164"/>
        <end position="180"/>
    </location>
</feature>
<feature type="region of interest" description="Disordered" evidence="1">
    <location>
        <begin position="1"/>
        <end position="26"/>
    </location>
</feature>